<protein>
    <submittedName>
        <fullName evidence="2">PadR family transcriptional regulator PadR</fullName>
    </submittedName>
</protein>
<dbReference type="PANTHER" id="PTHR33169:SF14">
    <property type="entry name" value="TRANSCRIPTIONAL REGULATOR RV3488"/>
    <property type="match status" value="1"/>
</dbReference>
<keyword evidence="3" id="KW-1185">Reference proteome</keyword>
<dbReference type="Gene3D" id="1.10.10.10">
    <property type="entry name" value="Winged helix-like DNA-binding domain superfamily/Winged helix DNA-binding domain"/>
    <property type="match status" value="1"/>
</dbReference>
<dbReference type="Pfam" id="PF03551">
    <property type="entry name" value="PadR"/>
    <property type="match status" value="1"/>
</dbReference>
<accession>A0A853CNG1</accession>
<evidence type="ECO:0000313" key="3">
    <source>
        <dbReference type="Proteomes" id="UP000541969"/>
    </source>
</evidence>
<dbReference type="InterPro" id="IPR036388">
    <property type="entry name" value="WH-like_DNA-bd_sf"/>
</dbReference>
<evidence type="ECO:0000259" key="1">
    <source>
        <dbReference type="Pfam" id="PF03551"/>
    </source>
</evidence>
<dbReference type="RefSeq" id="WP_179719864.1">
    <property type="nucleotide sequence ID" value="NZ_JACBZT010000001.1"/>
</dbReference>
<evidence type="ECO:0000313" key="2">
    <source>
        <dbReference type="EMBL" id="NYJ07768.1"/>
    </source>
</evidence>
<sequence>MADDRRAQWLRGVLDLCVLAELERGESYGYGVARALEELGLGPVPGGTLYPVLGRLERAELIRSRWVESASGPPRKYYAMTPPGVELLARERGEWAVFAGRVGTALGAEAAR</sequence>
<proteinExistence type="predicted"/>
<name>A0A853CNG1_9ACTN</name>
<organism evidence="2 3">
    <name type="scientific">Petropleomorpha daqingensis</name>
    <dbReference type="NCBI Taxonomy" id="2026353"/>
    <lineage>
        <taxon>Bacteria</taxon>
        <taxon>Bacillati</taxon>
        <taxon>Actinomycetota</taxon>
        <taxon>Actinomycetes</taxon>
        <taxon>Geodermatophilales</taxon>
        <taxon>Geodermatophilaceae</taxon>
        <taxon>Petropleomorpha</taxon>
    </lineage>
</organism>
<dbReference type="InterPro" id="IPR005149">
    <property type="entry name" value="Tscrpt_reg_PadR_N"/>
</dbReference>
<dbReference type="EMBL" id="JACBZT010000001">
    <property type="protein sequence ID" value="NYJ07768.1"/>
    <property type="molecule type" value="Genomic_DNA"/>
</dbReference>
<gene>
    <name evidence="2" type="ORF">GGQ55_004046</name>
</gene>
<dbReference type="AlphaFoldDB" id="A0A853CNG1"/>
<comment type="caution">
    <text evidence="2">The sequence shown here is derived from an EMBL/GenBank/DDBJ whole genome shotgun (WGS) entry which is preliminary data.</text>
</comment>
<dbReference type="InterPro" id="IPR052509">
    <property type="entry name" value="Metal_resp_DNA-bind_regulator"/>
</dbReference>
<dbReference type="Proteomes" id="UP000541969">
    <property type="component" value="Unassembled WGS sequence"/>
</dbReference>
<reference evidence="2 3" key="1">
    <citation type="submission" date="2020-07" db="EMBL/GenBank/DDBJ databases">
        <title>Sequencing the genomes of 1000 actinobacteria strains.</title>
        <authorList>
            <person name="Klenk H.-P."/>
        </authorList>
    </citation>
    <scope>NUCLEOTIDE SEQUENCE [LARGE SCALE GENOMIC DNA]</scope>
    <source>
        <strain evidence="2 3">DSM 104001</strain>
    </source>
</reference>
<feature type="domain" description="Transcription regulator PadR N-terminal" evidence="1">
    <location>
        <begin position="18"/>
        <end position="89"/>
    </location>
</feature>
<dbReference type="PANTHER" id="PTHR33169">
    <property type="entry name" value="PADR-FAMILY TRANSCRIPTIONAL REGULATOR"/>
    <property type="match status" value="1"/>
</dbReference>
<dbReference type="InterPro" id="IPR036390">
    <property type="entry name" value="WH_DNA-bd_sf"/>
</dbReference>
<dbReference type="SUPFAM" id="SSF46785">
    <property type="entry name" value="Winged helix' DNA-binding domain"/>
    <property type="match status" value="1"/>
</dbReference>